<evidence type="ECO:0000313" key="2">
    <source>
        <dbReference type="Proteomes" id="UP001589854"/>
    </source>
</evidence>
<evidence type="ECO:0008006" key="3">
    <source>
        <dbReference type="Google" id="ProtNLM"/>
    </source>
</evidence>
<proteinExistence type="predicted"/>
<protein>
    <recommendedName>
        <fullName evidence="3">HPr family phosphocarrier protein</fullName>
    </recommendedName>
</protein>
<comment type="caution">
    <text evidence="1">The sequence shown here is derived from an EMBL/GenBank/DDBJ whole genome shotgun (WGS) entry which is preliminary data.</text>
</comment>
<dbReference type="Gene3D" id="3.30.1340.10">
    <property type="entry name" value="HPr-like"/>
    <property type="match status" value="1"/>
</dbReference>
<dbReference type="EMBL" id="JBHLVO010000008">
    <property type="protein sequence ID" value="MFC0272127.1"/>
    <property type="molecule type" value="Genomic_DNA"/>
</dbReference>
<sequence length="105" mass="12098">MSELMTTDLHIQKQLRMEQVLKINQLAKSYSGQIYLLTNKKHIVDASKLPSLMAFLLTLKNGQPLKIIIDGYNPASMMQELEEIYAIRSVRFSKQVWHPAVKVKI</sequence>
<accession>A0ABV6GGQ8</accession>
<keyword evidence="2" id="KW-1185">Reference proteome</keyword>
<evidence type="ECO:0000313" key="1">
    <source>
        <dbReference type="EMBL" id="MFC0272127.1"/>
    </source>
</evidence>
<name>A0ABV6GGQ8_9BACI</name>
<organism evidence="1 2">
    <name type="scientific">Metabacillus herbersteinensis</name>
    <dbReference type="NCBI Taxonomy" id="283816"/>
    <lineage>
        <taxon>Bacteria</taxon>
        <taxon>Bacillati</taxon>
        <taxon>Bacillota</taxon>
        <taxon>Bacilli</taxon>
        <taxon>Bacillales</taxon>
        <taxon>Bacillaceae</taxon>
        <taxon>Metabacillus</taxon>
    </lineage>
</organism>
<dbReference type="InterPro" id="IPR035895">
    <property type="entry name" value="HPr-like_sf"/>
</dbReference>
<reference evidence="1 2" key="1">
    <citation type="submission" date="2024-09" db="EMBL/GenBank/DDBJ databases">
        <authorList>
            <person name="Sun Q."/>
            <person name="Mori K."/>
        </authorList>
    </citation>
    <scope>NUCLEOTIDE SEQUENCE [LARGE SCALE GENOMIC DNA]</scope>
    <source>
        <strain evidence="1 2">CCM 7228</strain>
    </source>
</reference>
<gene>
    <name evidence="1" type="ORF">ACFFIX_11755</name>
</gene>
<dbReference type="Proteomes" id="UP001589854">
    <property type="component" value="Unassembled WGS sequence"/>
</dbReference>